<dbReference type="KEGG" id="loa:LOAG_04800"/>
<gene>
    <name evidence="2" type="ORF">LOAG_04800</name>
</gene>
<proteinExistence type="predicted"/>
<dbReference type="OrthoDB" id="10389066at2759"/>
<reference evidence="2" key="1">
    <citation type="submission" date="2012-04" db="EMBL/GenBank/DDBJ databases">
        <title>The Genome Sequence of Loa loa.</title>
        <authorList>
            <consortium name="The Broad Institute Genome Sequencing Platform"/>
            <consortium name="Broad Institute Genome Sequencing Center for Infectious Disease"/>
            <person name="Nutman T.B."/>
            <person name="Fink D.L."/>
            <person name="Russ C."/>
            <person name="Young S."/>
            <person name="Zeng Q."/>
            <person name="Gargeya S."/>
            <person name="Alvarado L."/>
            <person name="Berlin A."/>
            <person name="Chapman S.B."/>
            <person name="Chen Z."/>
            <person name="Freedman E."/>
            <person name="Gellesch M."/>
            <person name="Goldberg J."/>
            <person name="Griggs A."/>
            <person name="Gujja S."/>
            <person name="Heilman E.R."/>
            <person name="Heiman D."/>
            <person name="Howarth C."/>
            <person name="Mehta T."/>
            <person name="Neiman D."/>
            <person name="Pearson M."/>
            <person name="Roberts A."/>
            <person name="Saif S."/>
            <person name="Shea T."/>
            <person name="Shenoy N."/>
            <person name="Sisk P."/>
            <person name="Stolte C."/>
            <person name="Sykes S."/>
            <person name="White J."/>
            <person name="Yandava C."/>
            <person name="Haas B."/>
            <person name="Henn M.R."/>
            <person name="Nusbaum C."/>
            <person name="Birren B."/>
        </authorList>
    </citation>
    <scope>NUCLEOTIDE SEQUENCE [LARGE SCALE GENOMIC DNA]</scope>
</reference>
<feature type="region of interest" description="Disordered" evidence="1">
    <location>
        <begin position="22"/>
        <end position="44"/>
    </location>
</feature>
<dbReference type="EMBL" id="JH712140">
    <property type="protein sequence ID" value="EFO23688.1"/>
    <property type="molecule type" value="Genomic_DNA"/>
</dbReference>
<dbReference type="AlphaFoldDB" id="A0A1S0U266"/>
<dbReference type="RefSeq" id="XP_003140385.1">
    <property type="nucleotide sequence ID" value="XM_003140337.1"/>
</dbReference>
<protein>
    <submittedName>
        <fullName evidence="2">Uncharacterized protein</fullName>
    </submittedName>
</protein>
<dbReference type="OMA" id="NYYCENT"/>
<accession>A0A1S0U266</accession>
<evidence type="ECO:0000256" key="1">
    <source>
        <dbReference type="SAM" id="MobiDB-lite"/>
    </source>
</evidence>
<feature type="compositionally biased region" description="Polar residues" evidence="1">
    <location>
        <begin position="22"/>
        <end position="35"/>
    </location>
</feature>
<dbReference type="InParanoid" id="A0A1S0U266"/>
<dbReference type="CTD" id="9942200"/>
<organism evidence="2">
    <name type="scientific">Loa loa</name>
    <name type="common">Eye worm</name>
    <name type="synonym">Filaria loa</name>
    <dbReference type="NCBI Taxonomy" id="7209"/>
    <lineage>
        <taxon>Eukaryota</taxon>
        <taxon>Metazoa</taxon>
        <taxon>Ecdysozoa</taxon>
        <taxon>Nematoda</taxon>
        <taxon>Chromadorea</taxon>
        <taxon>Rhabditida</taxon>
        <taxon>Spirurina</taxon>
        <taxon>Spiruromorpha</taxon>
        <taxon>Filarioidea</taxon>
        <taxon>Onchocercidae</taxon>
        <taxon>Loa</taxon>
    </lineage>
</organism>
<name>A0A1S0U266_LOALO</name>
<dbReference type="GeneID" id="9942200"/>
<evidence type="ECO:0000313" key="2">
    <source>
        <dbReference type="EMBL" id="EFO23688.1"/>
    </source>
</evidence>
<sequence>MNEYNQKGLAMIPETNFVSVRQKTSLTSPPSTNLIQHPHRQHDERRLLKDRNRRFEQYRERKGLLNFDVNYYCENTTRSKYCEKF</sequence>